<name>A0ACA9RAR3_9GLOM</name>
<reference evidence="1" key="1">
    <citation type="submission" date="2021-06" db="EMBL/GenBank/DDBJ databases">
        <authorList>
            <person name="Kallberg Y."/>
            <person name="Tangrot J."/>
            <person name="Rosling A."/>
        </authorList>
    </citation>
    <scope>NUCLEOTIDE SEQUENCE</scope>
    <source>
        <strain evidence="1">CL356</strain>
    </source>
</reference>
<comment type="caution">
    <text evidence="1">The sequence shown here is derived from an EMBL/GenBank/DDBJ whole genome shotgun (WGS) entry which is preliminary data.</text>
</comment>
<evidence type="ECO:0000313" key="1">
    <source>
        <dbReference type="EMBL" id="CAG8783683.1"/>
    </source>
</evidence>
<keyword evidence="2" id="KW-1185">Reference proteome</keyword>
<organism evidence="1 2">
    <name type="scientific">Acaulospora colombiana</name>
    <dbReference type="NCBI Taxonomy" id="27376"/>
    <lineage>
        <taxon>Eukaryota</taxon>
        <taxon>Fungi</taxon>
        <taxon>Fungi incertae sedis</taxon>
        <taxon>Mucoromycota</taxon>
        <taxon>Glomeromycotina</taxon>
        <taxon>Glomeromycetes</taxon>
        <taxon>Diversisporales</taxon>
        <taxon>Acaulosporaceae</taxon>
        <taxon>Acaulospora</taxon>
    </lineage>
</organism>
<dbReference type="Proteomes" id="UP000789525">
    <property type="component" value="Unassembled WGS sequence"/>
</dbReference>
<feature type="non-terminal residue" evidence="1">
    <location>
        <position position="1"/>
    </location>
</feature>
<gene>
    <name evidence="1" type="ORF">ACOLOM_LOCUS14445</name>
</gene>
<dbReference type="EMBL" id="CAJVPT010074031">
    <property type="protein sequence ID" value="CAG8783683.1"/>
    <property type="molecule type" value="Genomic_DNA"/>
</dbReference>
<accession>A0ACA9RAR3</accession>
<proteinExistence type="predicted"/>
<feature type="non-terminal residue" evidence="1">
    <location>
        <position position="146"/>
    </location>
</feature>
<sequence length="146" mass="15674">RSFISSTRPLAIKVDCKTSNPRSQQRDTTTDMPPKRRIPPNEAENVPGSPSKRARFADSVIDNESKASSKKLMAAARKMDNNRASGSSRANYSTNDNTVEEDTGGDVDGGGGDAFADQVDSTLDIMGTSSKKKGKGRVKVEGYESD</sequence>
<protein>
    <submittedName>
        <fullName evidence="1">7097_t:CDS:1</fullName>
    </submittedName>
</protein>
<evidence type="ECO:0000313" key="2">
    <source>
        <dbReference type="Proteomes" id="UP000789525"/>
    </source>
</evidence>